<proteinExistence type="predicted"/>
<gene>
    <name evidence="2" type="ORF">PODLI_1B004253</name>
</gene>
<dbReference type="EMBL" id="OX395127">
    <property type="protein sequence ID" value="CAI5768008.1"/>
    <property type="molecule type" value="Genomic_DNA"/>
</dbReference>
<feature type="coiled-coil region" evidence="1">
    <location>
        <begin position="88"/>
        <end position="136"/>
    </location>
</feature>
<keyword evidence="3" id="KW-1185">Reference proteome</keyword>
<reference evidence="2" key="1">
    <citation type="submission" date="2022-12" db="EMBL/GenBank/DDBJ databases">
        <authorList>
            <person name="Alioto T."/>
            <person name="Alioto T."/>
            <person name="Gomez Garrido J."/>
        </authorList>
    </citation>
    <scope>NUCLEOTIDE SEQUENCE</scope>
</reference>
<protein>
    <submittedName>
        <fullName evidence="2">Uncharacterized protein</fullName>
    </submittedName>
</protein>
<dbReference type="Proteomes" id="UP001178461">
    <property type="component" value="Chromosome 2"/>
</dbReference>
<name>A0AA35P0P8_9SAUR</name>
<evidence type="ECO:0000313" key="2">
    <source>
        <dbReference type="EMBL" id="CAI5768008.1"/>
    </source>
</evidence>
<evidence type="ECO:0000256" key="1">
    <source>
        <dbReference type="SAM" id="Coils"/>
    </source>
</evidence>
<evidence type="ECO:0000313" key="3">
    <source>
        <dbReference type="Proteomes" id="UP001178461"/>
    </source>
</evidence>
<organism evidence="2 3">
    <name type="scientific">Podarcis lilfordi</name>
    <name type="common">Lilford's wall lizard</name>
    <dbReference type="NCBI Taxonomy" id="74358"/>
    <lineage>
        <taxon>Eukaryota</taxon>
        <taxon>Metazoa</taxon>
        <taxon>Chordata</taxon>
        <taxon>Craniata</taxon>
        <taxon>Vertebrata</taxon>
        <taxon>Euteleostomi</taxon>
        <taxon>Lepidosauria</taxon>
        <taxon>Squamata</taxon>
        <taxon>Bifurcata</taxon>
        <taxon>Unidentata</taxon>
        <taxon>Episquamata</taxon>
        <taxon>Laterata</taxon>
        <taxon>Lacertibaenia</taxon>
        <taxon>Lacertidae</taxon>
        <taxon>Podarcis</taxon>
    </lineage>
</organism>
<dbReference type="AlphaFoldDB" id="A0AA35P0P8"/>
<keyword evidence="1" id="KW-0175">Coiled coil</keyword>
<accession>A0AA35P0P8</accession>
<sequence>MALVHDTTYNSSIKEHLEAGMQELVLLTGLLLLPWSNKEEMCAKTRGQVTKASQCFSEAEQSLESRLQLLDSQSEALIAMKKLMQDDLQEQKGDLADLGTQIVALKEAEKKSREMLETAEVLLEHTEEQLRLAREGVARNRVGREIGLRMMALPGLGSFIGAGMAIGYQAALDSAEKLLIEAQQAVDLCTAEVAGYSDKIARLSQKEQKVQTGINSANQRIPQIEAQCGELLALQREVTVQQSWIRNCLSLLDLLAGKIHAAEVMSSYACVPELLVDVLEEMAVVVGGKDGAAFQADKELQASLLEINKAVNSLRARAGKNVSTDD</sequence>